<evidence type="ECO:0000313" key="1">
    <source>
        <dbReference type="EMBL" id="CDF36751.1"/>
    </source>
</evidence>
<keyword evidence="2" id="KW-1185">Reference proteome</keyword>
<dbReference type="Gramene" id="CDF36751">
    <property type="protein sequence ID" value="CDF36751"/>
    <property type="gene ID" value="CHC_T00004797001"/>
</dbReference>
<dbReference type="AlphaFoldDB" id="R7QH04"/>
<reference evidence="2" key="1">
    <citation type="journal article" date="2013" name="Proc. Natl. Acad. Sci. U.S.A.">
        <title>Genome structure and metabolic features in the red seaweed Chondrus crispus shed light on evolution of the Archaeplastida.</title>
        <authorList>
            <person name="Collen J."/>
            <person name="Porcel B."/>
            <person name="Carre W."/>
            <person name="Ball S.G."/>
            <person name="Chaparro C."/>
            <person name="Tonon T."/>
            <person name="Barbeyron T."/>
            <person name="Michel G."/>
            <person name="Noel B."/>
            <person name="Valentin K."/>
            <person name="Elias M."/>
            <person name="Artiguenave F."/>
            <person name="Arun A."/>
            <person name="Aury J.M."/>
            <person name="Barbosa-Neto J.F."/>
            <person name="Bothwell J.H."/>
            <person name="Bouget F.Y."/>
            <person name="Brillet L."/>
            <person name="Cabello-Hurtado F."/>
            <person name="Capella-Gutierrez S."/>
            <person name="Charrier B."/>
            <person name="Cladiere L."/>
            <person name="Cock J.M."/>
            <person name="Coelho S.M."/>
            <person name="Colleoni C."/>
            <person name="Czjzek M."/>
            <person name="Da Silva C."/>
            <person name="Delage L."/>
            <person name="Denoeud F."/>
            <person name="Deschamps P."/>
            <person name="Dittami S.M."/>
            <person name="Gabaldon T."/>
            <person name="Gachon C.M."/>
            <person name="Groisillier A."/>
            <person name="Herve C."/>
            <person name="Jabbari K."/>
            <person name="Katinka M."/>
            <person name="Kloareg B."/>
            <person name="Kowalczyk N."/>
            <person name="Labadie K."/>
            <person name="Leblanc C."/>
            <person name="Lopez P.J."/>
            <person name="McLachlan D.H."/>
            <person name="Meslet-Cladiere L."/>
            <person name="Moustafa A."/>
            <person name="Nehr Z."/>
            <person name="Nyvall Collen P."/>
            <person name="Panaud O."/>
            <person name="Partensky F."/>
            <person name="Poulain J."/>
            <person name="Rensing S.A."/>
            <person name="Rousvoal S."/>
            <person name="Samson G."/>
            <person name="Symeonidi A."/>
            <person name="Weissenbach J."/>
            <person name="Zambounis A."/>
            <person name="Wincker P."/>
            <person name="Boyen C."/>
        </authorList>
    </citation>
    <scope>NUCLEOTIDE SEQUENCE [LARGE SCALE GENOMIC DNA]</scope>
    <source>
        <strain evidence="2">cv. Stackhouse</strain>
    </source>
</reference>
<dbReference type="KEGG" id="ccp:CHC_T00004797001"/>
<organism evidence="1 2">
    <name type="scientific">Chondrus crispus</name>
    <name type="common">Carrageen Irish moss</name>
    <name type="synonym">Polymorpha crispa</name>
    <dbReference type="NCBI Taxonomy" id="2769"/>
    <lineage>
        <taxon>Eukaryota</taxon>
        <taxon>Rhodophyta</taxon>
        <taxon>Florideophyceae</taxon>
        <taxon>Rhodymeniophycidae</taxon>
        <taxon>Gigartinales</taxon>
        <taxon>Gigartinaceae</taxon>
        <taxon>Chondrus</taxon>
    </lineage>
</organism>
<accession>R7QH04</accession>
<proteinExistence type="predicted"/>
<protein>
    <submittedName>
        <fullName evidence="1">Uncharacterized protein</fullName>
    </submittedName>
</protein>
<gene>
    <name evidence="1" type="ORF">CHC_T00004797001</name>
</gene>
<dbReference type="GeneID" id="17324285"/>
<dbReference type="Proteomes" id="UP000012073">
    <property type="component" value="Unassembled WGS sequence"/>
</dbReference>
<name>R7QH04_CHOCR</name>
<evidence type="ECO:0000313" key="2">
    <source>
        <dbReference type="Proteomes" id="UP000012073"/>
    </source>
</evidence>
<dbReference type="RefSeq" id="XP_005716570.1">
    <property type="nucleotide sequence ID" value="XM_005716513.1"/>
</dbReference>
<sequence>MASFSRPNQRHCIVTCNSCVHSLQITPPSQSRDLSLRLCMLSHCFFHHFSAFFCPDCWSSNHSHGICFLHQDF</sequence>
<dbReference type="EMBL" id="HG001800">
    <property type="protein sequence ID" value="CDF36751.1"/>
    <property type="molecule type" value="Genomic_DNA"/>
</dbReference>